<dbReference type="GO" id="GO:0016779">
    <property type="term" value="F:nucleotidyltransferase activity"/>
    <property type="evidence" value="ECO:0007669"/>
    <property type="project" value="InterPro"/>
</dbReference>
<dbReference type="STRING" id="195913.SAMN04488004_11677"/>
<dbReference type="EMBL" id="FOTF01000016">
    <property type="protein sequence ID" value="SFL38682.1"/>
    <property type="molecule type" value="Genomic_DNA"/>
</dbReference>
<evidence type="ECO:0000313" key="3">
    <source>
        <dbReference type="EMBL" id="SFL38682.1"/>
    </source>
</evidence>
<feature type="domain" description="Adenylyl/Guanylyl and SMODS C-terminal sensor" evidence="2">
    <location>
        <begin position="380"/>
        <end position="491"/>
    </location>
</feature>
<protein>
    <recommendedName>
        <fullName evidence="2">Adenylyl/Guanylyl and SMODS C-terminal sensor domain-containing protein</fullName>
    </recommendedName>
</protein>
<dbReference type="GO" id="GO:0051607">
    <property type="term" value="P:defense response to virus"/>
    <property type="evidence" value="ECO:0007669"/>
    <property type="project" value="UniProtKB-KW"/>
</dbReference>
<dbReference type="Pfam" id="PF18144">
    <property type="entry name" value="SMODS"/>
    <property type="match status" value="1"/>
</dbReference>
<dbReference type="InterPro" id="IPR040511">
    <property type="entry name" value="AGS_C"/>
</dbReference>
<reference evidence="3 4" key="1">
    <citation type="submission" date="2016-10" db="EMBL/GenBank/DDBJ databases">
        <authorList>
            <person name="de Groot N.N."/>
        </authorList>
    </citation>
    <scope>NUCLEOTIDE SEQUENCE [LARGE SCALE GENOMIC DNA]</scope>
    <source>
        <strain evidence="3 4">DSM 16199</strain>
    </source>
</reference>
<dbReference type="CDD" id="cd05400">
    <property type="entry name" value="NT_2-5OAS_ClassI-CCAase"/>
    <property type="match status" value="1"/>
</dbReference>
<evidence type="ECO:0000256" key="1">
    <source>
        <dbReference type="ARBA" id="ARBA00023118"/>
    </source>
</evidence>
<dbReference type="Proteomes" id="UP000199550">
    <property type="component" value="Unassembled WGS sequence"/>
</dbReference>
<name>A0A1I4H8P9_9RHOB</name>
<proteinExistence type="predicted"/>
<accession>A0A1I4H8P9</accession>
<dbReference type="RefSeq" id="WP_139222638.1">
    <property type="nucleotide sequence ID" value="NZ_FOTF01000016.1"/>
</dbReference>
<dbReference type="InterPro" id="IPR006116">
    <property type="entry name" value="NT_2-5OAS_ClassI-CCAase"/>
</dbReference>
<sequence>MKNNRLFNDFLKNTVNLNQSRLDRLDASSGAVETFLRGSSWEPNITLWYPQGSWAHKTITKPVSGAPFDADVIAFVQPVSGWEPRDYIDKLFETFRLSDLYKDKVKRWSHCVTINYAGERKMDVAPCVVTNIEVNGSNLHQFHVCNRDANHFETSSPIDYTNWLTQKNAVCGSNSFRKVTRLLKYLRDIKKTFSCSSVCLTTLLAGLVSDFDKDHEDFSDTPTALRTMMQRLDGYLSQHYFKPRVPNPFTDEDFSDCWTEAQYHNFKNFVNKYRIWIEDAYSEKDRNKGIKKWRKVFGSEFGKGENLDQARSFGKRVASIFAPRQPDLAKLVASDSYDIIDFASVVEIDNLPSDFLNLSYVEDPIWANSTGRGLETFITATVHRQRGEGDGATVSSGRIVKKGQEMKFRLNLKTGTFFDWKDYQIFWRVTNTGDEAANAEQLRGDIIREYRSADRWESLSYRGLHFVEAFVVRERDSALVSRSAPFLVAIK</sequence>
<dbReference type="AlphaFoldDB" id="A0A1I4H8P9"/>
<evidence type="ECO:0000259" key="2">
    <source>
        <dbReference type="Pfam" id="PF18134"/>
    </source>
</evidence>
<dbReference type="Pfam" id="PF18134">
    <property type="entry name" value="AGS_C"/>
    <property type="match status" value="1"/>
</dbReference>
<gene>
    <name evidence="3" type="ORF">SAMN04488004_11677</name>
</gene>
<organism evidence="3 4">
    <name type="scientific">Loktanella salsilacus</name>
    <dbReference type="NCBI Taxonomy" id="195913"/>
    <lineage>
        <taxon>Bacteria</taxon>
        <taxon>Pseudomonadati</taxon>
        <taxon>Pseudomonadota</taxon>
        <taxon>Alphaproteobacteria</taxon>
        <taxon>Rhodobacterales</taxon>
        <taxon>Roseobacteraceae</taxon>
        <taxon>Loktanella</taxon>
    </lineage>
</organism>
<keyword evidence="1" id="KW-0051">Antiviral defense</keyword>
<evidence type="ECO:0000313" key="4">
    <source>
        <dbReference type="Proteomes" id="UP000199550"/>
    </source>
</evidence>
<dbReference type="OrthoDB" id="1118920at2"/>
<keyword evidence="4" id="KW-1185">Reference proteome</keyword>